<dbReference type="InterPro" id="IPR036865">
    <property type="entry name" value="CRAL-TRIO_dom_sf"/>
</dbReference>
<evidence type="ECO:0000313" key="4">
    <source>
        <dbReference type="Proteomes" id="UP000472260"/>
    </source>
</evidence>
<dbReference type="SUPFAM" id="SSF50729">
    <property type="entry name" value="PH domain-like"/>
    <property type="match status" value="1"/>
</dbReference>
<gene>
    <name evidence="3" type="primary">LOC107664380</name>
</gene>
<feature type="region of interest" description="Disordered" evidence="1">
    <location>
        <begin position="375"/>
        <end position="549"/>
    </location>
</feature>
<evidence type="ECO:0000313" key="3">
    <source>
        <dbReference type="Ensembl" id="ENSSANP00000072340.1"/>
    </source>
</evidence>
<dbReference type="Gene3D" id="1.20.900.10">
    <property type="entry name" value="Dbl homology (DH) domain"/>
    <property type="match status" value="1"/>
</dbReference>
<dbReference type="Proteomes" id="UP000472260">
    <property type="component" value="Unassembled WGS sequence"/>
</dbReference>
<dbReference type="Gene3D" id="3.40.525.10">
    <property type="entry name" value="CRAL-TRIO lipid binding domain"/>
    <property type="match status" value="1"/>
</dbReference>
<feature type="compositionally biased region" description="Polar residues" evidence="1">
    <location>
        <begin position="1403"/>
        <end position="1413"/>
    </location>
</feature>
<dbReference type="InterPro" id="IPR052231">
    <property type="entry name" value="Rho_GEF_signaling-related"/>
</dbReference>
<feature type="compositionally biased region" description="Low complexity" evidence="1">
    <location>
        <begin position="1356"/>
        <end position="1369"/>
    </location>
</feature>
<keyword evidence="4" id="KW-1185">Reference proteome</keyword>
<dbReference type="SMART" id="SM00325">
    <property type="entry name" value="RhoGEF"/>
    <property type="match status" value="1"/>
</dbReference>
<dbReference type="Pfam" id="PF22697">
    <property type="entry name" value="SOS1_NGEF_PH"/>
    <property type="match status" value="1"/>
</dbReference>
<feature type="region of interest" description="Disordered" evidence="1">
    <location>
        <begin position="1893"/>
        <end position="1951"/>
    </location>
</feature>
<dbReference type="CDD" id="cd00170">
    <property type="entry name" value="SEC14"/>
    <property type="match status" value="1"/>
</dbReference>
<reference evidence="3" key="2">
    <citation type="submission" date="2025-09" db="UniProtKB">
        <authorList>
            <consortium name="Ensembl"/>
        </authorList>
    </citation>
    <scope>IDENTIFICATION</scope>
</reference>
<dbReference type="GO" id="GO:0005085">
    <property type="term" value="F:guanyl-nucleotide exchange factor activity"/>
    <property type="evidence" value="ECO:0007669"/>
    <property type="project" value="InterPro"/>
</dbReference>
<reference evidence="3" key="1">
    <citation type="submission" date="2025-08" db="UniProtKB">
        <authorList>
            <consortium name="Ensembl"/>
        </authorList>
    </citation>
    <scope>IDENTIFICATION</scope>
</reference>
<dbReference type="PANTHER" id="PTHR45845:SF4">
    <property type="entry name" value="PLECKSTRIN HOMOLOGY DOMAIN CONTAINING, FAMILY G (WITH RHOGEF DOMAIN) MEMBER 4"/>
    <property type="match status" value="1"/>
</dbReference>
<feature type="compositionally biased region" description="Polar residues" evidence="1">
    <location>
        <begin position="491"/>
        <end position="549"/>
    </location>
</feature>
<dbReference type="Gene3D" id="1.20.58.60">
    <property type="match status" value="1"/>
</dbReference>
<feature type="compositionally biased region" description="Basic and acidic residues" evidence="1">
    <location>
        <begin position="475"/>
        <end position="484"/>
    </location>
</feature>
<dbReference type="InterPro" id="IPR055251">
    <property type="entry name" value="SOS1_NGEF_PH"/>
</dbReference>
<dbReference type="InterPro" id="IPR011993">
    <property type="entry name" value="PH-like_dom_sf"/>
</dbReference>
<dbReference type="SUPFAM" id="SSF52087">
    <property type="entry name" value="CRAL/TRIO domain"/>
    <property type="match status" value="1"/>
</dbReference>
<dbReference type="CDD" id="cd00160">
    <property type="entry name" value="RhoGEF"/>
    <property type="match status" value="1"/>
</dbReference>
<dbReference type="PROSITE" id="PS50010">
    <property type="entry name" value="DH_2"/>
    <property type="match status" value="1"/>
</dbReference>
<dbReference type="Ensembl" id="ENSSANT00000076908.1">
    <property type="protein sequence ID" value="ENSSANP00000072340.1"/>
    <property type="gene ID" value="ENSSANG00000036072.1"/>
</dbReference>
<accession>A0A671QKF8</accession>
<dbReference type="PANTHER" id="PTHR45845">
    <property type="entry name" value="RHO GUANINE NUCLEOTIDE EXCHANGE FACTOR-RELATED"/>
    <property type="match status" value="1"/>
</dbReference>
<organism evidence="3 4">
    <name type="scientific">Sinocyclocheilus anshuiensis</name>
    <dbReference type="NCBI Taxonomy" id="1608454"/>
    <lineage>
        <taxon>Eukaryota</taxon>
        <taxon>Metazoa</taxon>
        <taxon>Chordata</taxon>
        <taxon>Craniata</taxon>
        <taxon>Vertebrata</taxon>
        <taxon>Euteleostomi</taxon>
        <taxon>Actinopterygii</taxon>
        <taxon>Neopterygii</taxon>
        <taxon>Teleostei</taxon>
        <taxon>Ostariophysi</taxon>
        <taxon>Cypriniformes</taxon>
        <taxon>Cyprinidae</taxon>
        <taxon>Cyprininae</taxon>
        <taxon>Sinocyclocheilus</taxon>
    </lineage>
</organism>
<feature type="compositionally biased region" description="Polar residues" evidence="1">
    <location>
        <begin position="375"/>
        <end position="473"/>
    </location>
</feature>
<feature type="region of interest" description="Disordered" evidence="1">
    <location>
        <begin position="1305"/>
        <end position="1335"/>
    </location>
</feature>
<name>A0A671QKF8_9TELE</name>
<dbReference type="InterPro" id="IPR000219">
    <property type="entry name" value="DH_dom"/>
</dbReference>
<protein>
    <submittedName>
        <fullName evidence="3">Rho guanine nucleotide exchange factor 40-like</fullName>
    </submittedName>
</protein>
<evidence type="ECO:0000256" key="1">
    <source>
        <dbReference type="SAM" id="MobiDB-lite"/>
    </source>
</evidence>
<feature type="compositionally biased region" description="Low complexity" evidence="1">
    <location>
        <begin position="1900"/>
        <end position="1932"/>
    </location>
</feature>
<feature type="domain" description="DH" evidence="2">
    <location>
        <begin position="1504"/>
        <end position="1681"/>
    </location>
</feature>
<dbReference type="InterPro" id="IPR035899">
    <property type="entry name" value="DBL_dom_sf"/>
</dbReference>
<proteinExistence type="predicted"/>
<feature type="region of interest" description="Disordered" evidence="1">
    <location>
        <begin position="1351"/>
        <end position="1429"/>
    </location>
</feature>
<sequence length="1984" mass="221896">MLLTLSALYPPFEATAATVLCQVLDVVETTYRGDGLHYIIDFLVPAKHILQSIQQDACFPYCGFLFRHEGWPLCVHEKVIIQLSSLDWRVLRPSDFYLQVTPSPKSRPRITVKCLAVSGQHVEELDVPELAYTSLFTMDWLDSINRGRSVVRRAALEHCLLSADNDIFRVPWEDIVHPEFISRPPKVTEQAESRGVCKEVANREERDSDIDQEDNPEDIQCRIFIDTSTDQSREMDCQSKGVKLLPALSEIEGEYVELADISLPRFSPQKGSLTQAISMNYRNLHKPQTAASTQTKAKPEQSLLKNGACSQSMVCAMLIEENLSDTYQPMILTCTAPAEAERPLQQVHGSEHTCAAGTASCDSVSESEFVSQHSDCDSASLSDTSTHNISQTDSKPVNTSQLDNEPVKSTQSEVKPVNTSQLDNELVSTSQPDSKPVSTAQLVSVPVRTSQSDVNPESTSQLDNNLVSTSQLDNEPVKTSHPDAEPVSIGQLDNSLVSTSQPDSRPVSMSQLVNELVKTSQPDVEPVSTSQLDSKLVSTSQPDSKPVSTSLLVREPVTMSQPDHKLVSISQLDSKFVSTFELDNKQESLSQLDSKPVNISQLDNKPIMTSQTDIKTLSSSQLDNNLVNTSQPDNQLFHTAQLGCELVSLSLPDSKPLNTSHLYNMPLSTSQTDNKTVRMEQPDSKVISISQPENEMLSGTLESENSEQVSLANIELVVFDPAAEAEVISESEQVRGDHGLKGSCDLQNSKLLVSEPLVCVCVCVCVCALVLFVLKLFFFNIPASSQEVDSIVSHLSAKTQGEDPSAVPPPLPPISQKTQPVQSEAHDINPDVLSSGVLCLPGTRDKSGHALMTVTTRNTIWLNPNCNSGELVQIMVYFFSTLRKEVSALGLTVLVDARRCSPVPALFKAFNILQEAMPGCIHTVLLLADRDLAPRVEKTTSIPVELLTSLKSLYKHVDIAQLPTEFEGTFPYSHSSWICFRMRLEQLTSHCEDAVNLLQNTISKLESSVLPPTAEEAQILLCKYRELMRTVLEDSRLVRLQLEGGAALSCLRKEETNVSLTEDYRDAIENAGRLYNQVDELVHRLVMLSNKCTRELEFIMEFKTLEEGFREVSQWIEEVGKSRLQTLSELEDSLEQLHHKQTVFRDFYTAAYEHCKSGEALLKRLEKWEDVSSAELQVYEVKVRSFWVHLHDFSQRVEETKDKIDKTVRLYEFFDKAYEWALEGMRHLACISMEECGMSEKCSSVIACLETYRSQHPPIPDAHFQEMKDLAGEMKSEQGLKQWKFAWSKCQETKQMFEKKLEMALRTHRESDSKSAMGDSSRQNSDCRAKPQERSSSISFSCRKAFGGGWGRDRLSSQSSISSTPSSPSGIRMDTRDSVRTPSGSPYSIEHRSTPVRSHRLTRSISTDESLQQPHLEGQACATSPSLTSIEPNRRVLRKTQSFDTASSESVSRYGTCQRTLSEPARRGNTGVFIKGLEVSSMEVIDRPYSPRLPPMHEWAVCSKLCHIVDEMVTTEREYVRSLRYIIDNYFPEMERTDLPQDLRGKRSVIFGNLEKLVDFHSQYFLKELESCCNHPLRVSHCFLRHQDQFSLYALYSKNKPKSDTLLASHGNSFFRHKQLELGDKMDLASYLLKPIQRMSKYALLLKDLIKEVSEVQEQELTYLCASTEMVKFQLRHGNDLLAMDAIRDCDVNLKEQGQLVRQDEFTIWYGRKKCQRHVFLFEDLVLFSKPKRIEGGLDVYIYKHSFKVSTYRTSEAASTAEIKHAWTCDIARILWQQATRNKEVRMQEMVSMGVGNKPFLDIKPSDAAINDRAIDYIMKGRGARTRASIAVSFFDHSNPFKRAAVNAPVSGPPVSGGPSSSTLLGPLNLHMYSSQSLLAGERPLISPCIEEDELEHETSSQPSMSTESSGLSSRCLSGSGSSGSDSGCVSSHLPEALSEEPSSPCDSSCYSTITSPTQEKPCFNSQYISAVSIACVHFRWPVF</sequence>
<dbReference type="SUPFAM" id="SSF48065">
    <property type="entry name" value="DBL homology domain (DH-domain)"/>
    <property type="match status" value="1"/>
</dbReference>
<evidence type="ECO:0000259" key="2">
    <source>
        <dbReference type="PROSITE" id="PS50010"/>
    </source>
</evidence>
<dbReference type="Gene3D" id="2.30.29.30">
    <property type="entry name" value="Pleckstrin-homology domain (PH domain)/Phosphotyrosine-binding domain (PTB)"/>
    <property type="match status" value="1"/>
</dbReference>
<dbReference type="InterPro" id="IPR001251">
    <property type="entry name" value="CRAL-TRIO_dom"/>
</dbReference>
<feature type="region of interest" description="Disordered" evidence="1">
    <location>
        <begin position="799"/>
        <end position="820"/>
    </location>
</feature>
<feature type="compositionally biased region" description="Low complexity" evidence="1">
    <location>
        <begin position="1940"/>
        <end position="1951"/>
    </location>
</feature>
<dbReference type="Pfam" id="PF00621">
    <property type="entry name" value="RhoGEF"/>
    <property type="match status" value="1"/>
</dbReference>